<protein>
    <submittedName>
        <fullName evidence="10">Glycoprotein endo-alpha-1,2-mannosidase</fullName>
    </submittedName>
</protein>
<proteinExistence type="inferred from homology"/>
<keyword evidence="3" id="KW-0812">Transmembrane</keyword>
<evidence type="ECO:0000256" key="5">
    <source>
        <dbReference type="ARBA" id="ARBA00022968"/>
    </source>
</evidence>
<dbReference type="GeneID" id="108558901"/>
<keyword evidence="5" id="KW-0735">Signal-anchor</keyword>
<dbReference type="Gene3D" id="3.20.20.80">
    <property type="entry name" value="Glycosidases"/>
    <property type="match status" value="1"/>
</dbReference>
<evidence type="ECO:0000256" key="4">
    <source>
        <dbReference type="ARBA" id="ARBA00022801"/>
    </source>
</evidence>
<evidence type="ECO:0000313" key="9">
    <source>
        <dbReference type="Proteomes" id="UP000695000"/>
    </source>
</evidence>
<comment type="subcellular location">
    <subcellularLocation>
        <location evidence="1">Golgi apparatus membrane</location>
        <topology evidence="1">Single-pass type II membrane protein</topology>
    </subcellularLocation>
</comment>
<organism evidence="9 10">
    <name type="scientific">Nicrophorus vespilloides</name>
    <name type="common">Boreal carrion beetle</name>
    <dbReference type="NCBI Taxonomy" id="110193"/>
    <lineage>
        <taxon>Eukaryota</taxon>
        <taxon>Metazoa</taxon>
        <taxon>Ecdysozoa</taxon>
        <taxon>Arthropoda</taxon>
        <taxon>Hexapoda</taxon>
        <taxon>Insecta</taxon>
        <taxon>Pterygota</taxon>
        <taxon>Neoptera</taxon>
        <taxon>Endopterygota</taxon>
        <taxon>Coleoptera</taxon>
        <taxon>Polyphaga</taxon>
        <taxon>Staphyliniformia</taxon>
        <taxon>Silphidae</taxon>
        <taxon>Nicrophorinae</taxon>
        <taxon>Nicrophorus</taxon>
    </lineage>
</organism>
<keyword evidence="7" id="KW-0333">Golgi apparatus</keyword>
<dbReference type="CDD" id="cd11574">
    <property type="entry name" value="GH99"/>
    <property type="match status" value="1"/>
</dbReference>
<reference evidence="10" key="1">
    <citation type="submission" date="2025-08" db="UniProtKB">
        <authorList>
            <consortium name="RefSeq"/>
        </authorList>
    </citation>
    <scope>IDENTIFICATION</scope>
    <source>
        <tissue evidence="10">Whole Larva</tissue>
    </source>
</reference>
<evidence type="ECO:0000256" key="2">
    <source>
        <dbReference type="ARBA" id="ARBA00009559"/>
    </source>
</evidence>
<dbReference type="PANTHER" id="PTHR13572:SF4">
    <property type="entry name" value="RE57134P"/>
    <property type="match status" value="1"/>
</dbReference>
<comment type="similarity">
    <text evidence="2">Belongs to the glycosyl hydrolase 99 family.</text>
</comment>
<accession>A0ABM1MA46</accession>
<evidence type="ECO:0000256" key="6">
    <source>
        <dbReference type="ARBA" id="ARBA00022989"/>
    </source>
</evidence>
<evidence type="ECO:0000256" key="1">
    <source>
        <dbReference type="ARBA" id="ARBA00004323"/>
    </source>
</evidence>
<name>A0ABM1MA46_NICVS</name>
<dbReference type="RefSeq" id="XP_017771446.1">
    <property type="nucleotide sequence ID" value="XM_017915957.1"/>
</dbReference>
<evidence type="ECO:0000313" key="10">
    <source>
        <dbReference type="RefSeq" id="XP_017771446.1"/>
    </source>
</evidence>
<gene>
    <name evidence="10" type="primary">LOC108558901</name>
</gene>
<keyword evidence="9" id="KW-1185">Reference proteome</keyword>
<dbReference type="PANTHER" id="PTHR13572">
    <property type="entry name" value="ENDO-ALPHA-1,2-MANNOSIDASE"/>
    <property type="match status" value="1"/>
</dbReference>
<evidence type="ECO:0000256" key="7">
    <source>
        <dbReference type="ARBA" id="ARBA00023034"/>
    </source>
</evidence>
<sequence length="467" mass="54141">MSLKLRWVMISLKRYYVSLALAAALFTLGFTYNFVYENERRPRLFTTAVTRTSTSSRNNDLIVEGNIFSNSELRAKLYKQKVERLSKKMKKSRLIELNAKRVARPNYNVHIFYYAWYGNPRYDGSYRHWNHRYVPNWKTDDRKVYPTGSHDAPTDLASNFYPKLGCYSSRDPAVIETHFRQIRDAGVGVVVLSWSPPTFKDSPSDLMPRLFETAESVGLKIALHIEAYAKRDPVNLLEHLKQFMGEFGSHAALYKMRKALGGKKEVPVFYVYDSYLTPSVAWKEVLSRKGNLSVRDTDLDAIFLGLVVDLSHRSHVRKSQFDGFYTYFASNSFTYGSTWKNWRALSKFAVQFGLIFVPSVGPGYADTQIRPWNSANTRHRRHGQYYDVAWRSAISNDNVNYVSITSFNEWHEGTQIEPARSKNILGFTYLDYEPDGADFYLNLTQWWVGQFGKSLESNEMDQHLFNN</sequence>
<keyword evidence="4" id="KW-0378">Hydrolase</keyword>
<keyword evidence="6" id="KW-1133">Transmembrane helix</keyword>
<evidence type="ECO:0000256" key="3">
    <source>
        <dbReference type="ARBA" id="ARBA00022692"/>
    </source>
</evidence>
<evidence type="ECO:0000256" key="8">
    <source>
        <dbReference type="ARBA" id="ARBA00023136"/>
    </source>
</evidence>
<keyword evidence="8" id="KW-0472">Membrane</keyword>
<dbReference type="Pfam" id="PF16317">
    <property type="entry name" value="Glyco_hydro_99"/>
    <property type="match status" value="1"/>
</dbReference>
<dbReference type="Proteomes" id="UP000695000">
    <property type="component" value="Unplaced"/>
</dbReference>
<dbReference type="InterPro" id="IPR026071">
    <property type="entry name" value="Glyco_Hydrolase_99"/>
</dbReference>